<proteinExistence type="predicted"/>
<organism evidence="1 2">
    <name type="scientific">Aphis craccivora</name>
    <name type="common">Cowpea aphid</name>
    <dbReference type="NCBI Taxonomy" id="307492"/>
    <lineage>
        <taxon>Eukaryota</taxon>
        <taxon>Metazoa</taxon>
        <taxon>Ecdysozoa</taxon>
        <taxon>Arthropoda</taxon>
        <taxon>Hexapoda</taxon>
        <taxon>Insecta</taxon>
        <taxon>Pterygota</taxon>
        <taxon>Neoptera</taxon>
        <taxon>Paraneoptera</taxon>
        <taxon>Hemiptera</taxon>
        <taxon>Sternorrhyncha</taxon>
        <taxon>Aphidomorpha</taxon>
        <taxon>Aphidoidea</taxon>
        <taxon>Aphididae</taxon>
        <taxon>Aphidini</taxon>
        <taxon>Aphis</taxon>
        <taxon>Aphis</taxon>
    </lineage>
</organism>
<comment type="caution">
    <text evidence="1">The sequence shown here is derived from an EMBL/GenBank/DDBJ whole genome shotgun (WGS) entry which is preliminary data.</text>
</comment>
<dbReference type="OrthoDB" id="8241195at2759"/>
<name>A0A6G0VKQ3_APHCR</name>
<evidence type="ECO:0000313" key="2">
    <source>
        <dbReference type="Proteomes" id="UP000478052"/>
    </source>
</evidence>
<dbReference type="EMBL" id="VUJU01015486">
    <property type="protein sequence ID" value="KAF0693648.1"/>
    <property type="molecule type" value="Genomic_DNA"/>
</dbReference>
<protein>
    <submittedName>
        <fullName evidence="1">Uncharacterized protein</fullName>
    </submittedName>
</protein>
<keyword evidence="2" id="KW-1185">Reference proteome</keyword>
<accession>A0A6G0VKQ3</accession>
<sequence length="123" mass="14274">METTNDYIILRKRNYTIAQLNKLLPSGFDDKCTYTHTGSDIILGHYFVNKFLEIHCDIIEKSISNHQTEKYLHRDDDVLCVIKCDNEGQYIPNDVKYIPLNAMNFKNIKLSITDQDGNKVVCD</sequence>
<dbReference type="Proteomes" id="UP000478052">
    <property type="component" value="Unassembled WGS sequence"/>
</dbReference>
<reference evidence="1 2" key="1">
    <citation type="submission" date="2019-08" db="EMBL/GenBank/DDBJ databases">
        <title>Whole genome of Aphis craccivora.</title>
        <authorList>
            <person name="Voronova N.V."/>
            <person name="Shulinski R.S."/>
            <person name="Bandarenka Y.V."/>
            <person name="Zhorov D.G."/>
            <person name="Warner D."/>
        </authorList>
    </citation>
    <scope>NUCLEOTIDE SEQUENCE [LARGE SCALE GENOMIC DNA]</scope>
    <source>
        <strain evidence="1">180601</strain>
        <tissue evidence="1">Whole Body</tissue>
    </source>
</reference>
<evidence type="ECO:0000313" key="1">
    <source>
        <dbReference type="EMBL" id="KAF0693648.1"/>
    </source>
</evidence>
<dbReference type="AlphaFoldDB" id="A0A6G0VKQ3"/>
<gene>
    <name evidence="1" type="ORF">FWK35_00035556</name>
</gene>
<feature type="non-terminal residue" evidence="1">
    <location>
        <position position="123"/>
    </location>
</feature>